<organism evidence="2 3">
    <name type="scientific">Stieleria neptunia</name>
    <dbReference type="NCBI Taxonomy" id="2527979"/>
    <lineage>
        <taxon>Bacteria</taxon>
        <taxon>Pseudomonadati</taxon>
        <taxon>Planctomycetota</taxon>
        <taxon>Planctomycetia</taxon>
        <taxon>Pirellulales</taxon>
        <taxon>Pirellulaceae</taxon>
        <taxon>Stieleria</taxon>
    </lineage>
</organism>
<reference evidence="2 3" key="1">
    <citation type="submission" date="2019-03" db="EMBL/GenBank/DDBJ databases">
        <title>Deep-cultivation of Planctomycetes and their phenomic and genomic characterization uncovers novel biology.</title>
        <authorList>
            <person name="Wiegand S."/>
            <person name="Jogler M."/>
            <person name="Boedeker C."/>
            <person name="Pinto D."/>
            <person name="Vollmers J."/>
            <person name="Rivas-Marin E."/>
            <person name="Kohn T."/>
            <person name="Peeters S.H."/>
            <person name="Heuer A."/>
            <person name="Rast P."/>
            <person name="Oberbeckmann S."/>
            <person name="Bunk B."/>
            <person name="Jeske O."/>
            <person name="Meyerdierks A."/>
            <person name="Storesund J.E."/>
            <person name="Kallscheuer N."/>
            <person name="Luecker S."/>
            <person name="Lage O.M."/>
            <person name="Pohl T."/>
            <person name="Merkel B.J."/>
            <person name="Hornburger P."/>
            <person name="Mueller R.-W."/>
            <person name="Bruemmer F."/>
            <person name="Labrenz M."/>
            <person name="Spormann A.M."/>
            <person name="Op den Camp H."/>
            <person name="Overmann J."/>
            <person name="Amann R."/>
            <person name="Jetten M.S.M."/>
            <person name="Mascher T."/>
            <person name="Medema M.H."/>
            <person name="Devos D.P."/>
            <person name="Kaster A.-K."/>
            <person name="Ovreas L."/>
            <person name="Rohde M."/>
            <person name="Galperin M.Y."/>
            <person name="Jogler C."/>
        </authorList>
    </citation>
    <scope>NUCLEOTIDE SEQUENCE [LARGE SCALE GENOMIC DNA]</scope>
    <source>
        <strain evidence="2 3">Enr13</strain>
    </source>
</reference>
<feature type="signal peptide" evidence="1">
    <location>
        <begin position="1"/>
        <end position="22"/>
    </location>
</feature>
<dbReference type="KEGG" id="snep:Enr13x_56140"/>
<evidence type="ECO:0008006" key="4">
    <source>
        <dbReference type="Google" id="ProtNLM"/>
    </source>
</evidence>
<keyword evidence="1" id="KW-0732">Signal</keyword>
<evidence type="ECO:0000313" key="3">
    <source>
        <dbReference type="Proteomes" id="UP000319004"/>
    </source>
</evidence>
<feature type="chain" id="PRO_5022040324" description="DUF4398 domain-containing protein" evidence="1">
    <location>
        <begin position="23"/>
        <end position="344"/>
    </location>
</feature>
<protein>
    <recommendedName>
        <fullName evidence="4">DUF4398 domain-containing protein</fullName>
    </recommendedName>
</protein>
<evidence type="ECO:0000256" key="1">
    <source>
        <dbReference type="SAM" id="SignalP"/>
    </source>
</evidence>
<proteinExistence type="predicted"/>
<gene>
    <name evidence="2" type="ORF">Enr13x_56140</name>
</gene>
<dbReference type="EMBL" id="CP037423">
    <property type="protein sequence ID" value="QDV45735.1"/>
    <property type="molecule type" value="Genomic_DNA"/>
</dbReference>
<accession>A0A518HY04</accession>
<dbReference type="Proteomes" id="UP000319004">
    <property type="component" value="Chromosome"/>
</dbReference>
<dbReference type="AlphaFoldDB" id="A0A518HY04"/>
<evidence type="ECO:0000313" key="2">
    <source>
        <dbReference type="EMBL" id="QDV45735.1"/>
    </source>
</evidence>
<sequence precursor="true">MNRKRISVLVLLLTTAISPCSACDEPAKQETTTANRFLESLKRGKQAHLRVAEKINTGDNPMKLDPDKLVLREYDEAIASAEKIIAAGGIYAQKEVAADQKRIDEVAKRVRENYANAAKTQIADARRKASETYERAVAEAMKKRAATLSDSNATYRRSVAQSNLTLRLKRNAGKLGIVIWNLPAKAKLHDRSTVAVKIELLQQDRVVWTNKLARLNRRADNSLFRLPNVLFDKVRIETTRWTGSGSGLAEVEVYVGTENLALGRPCEVSSIETLPTHLDDRDALTDGMAQPTVEGEGYWIPEEKTRATVTIDLLGEPNQEIIDAAQARAAEAQAAKIRAAIPTR</sequence>
<keyword evidence="3" id="KW-1185">Reference proteome</keyword>
<name>A0A518HY04_9BACT</name>